<keyword evidence="14" id="KW-1185">Reference proteome</keyword>
<sequence length="257" mass="29119">MNILITNDDGIFAPGVKALAELLSHFGKVTVICPDTEKSAYSHKITLRQPLNLKKVDFSSTAEAYAVNGSPADCVKLGMDVLEGEPDIVFSGINIGPNVGRDLYYSGTIAAAQEAMLYQVPSISVSLETFDSRKIKFDVVKQLFYQVVEVIIQNKIPKNLMLNVNLPYTSKELCKGVRVVPMDLTVSRYNFTGLNDPHGQIYYWLKDNYHELELNEGTDYDLLRQGFITISPIELVHTKKRRIDQLTRWFQYFKEVK</sequence>
<dbReference type="InterPro" id="IPR030048">
    <property type="entry name" value="SurE"/>
</dbReference>
<reference evidence="10 14" key="4">
    <citation type="submission" date="2024-01" db="EMBL/GenBank/DDBJ databases">
        <title>Survival strategy associated with biotechnological potential of Virgibacillus dokdonensis T4.6 isolated from salt-fermented shrimp paste.</title>
        <authorList>
            <person name="Doan T.V."/>
            <person name="Quach N.T."/>
            <person name="Phi Q.-T."/>
        </authorList>
    </citation>
    <scope>NUCLEOTIDE SEQUENCE [LARGE SCALE GENOMIC DNA]</scope>
    <source>
        <strain evidence="10 14">T4.6</strain>
    </source>
</reference>
<evidence type="ECO:0000313" key="14">
    <source>
        <dbReference type="Proteomes" id="UP001356080"/>
    </source>
</evidence>
<dbReference type="HAMAP" id="MF_00060">
    <property type="entry name" value="SurE"/>
    <property type="match status" value="1"/>
</dbReference>
<dbReference type="Pfam" id="PF01975">
    <property type="entry name" value="SurE"/>
    <property type="match status" value="1"/>
</dbReference>
<evidence type="ECO:0000256" key="2">
    <source>
        <dbReference type="ARBA" id="ARBA00011062"/>
    </source>
</evidence>
<feature type="binding site" evidence="7">
    <location>
        <position position="94"/>
    </location>
    <ligand>
        <name>a divalent metal cation</name>
        <dbReference type="ChEBI" id="CHEBI:60240"/>
    </ligand>
</feature>
<feature type="binding site" evidence="7">
    <location>
        <position position="9"/>
    </location>
    <ligand>
        <name>a divalent metal cation</name>
        <dbReference type="ChEBI" id="CHEBI:60240"/>
    </ligand>
</feature>
<evidence type="ECO:0000256" key="7">
    <source>
        <dbReference type="HAMAP-Rule" id="MF_00060"/>
    </source>
</evidence>
<dbReference type="GO" id="GO:0008254">
    <property type="term" value="F:3'-nucleotidase activity"/>
    <property type="evidence" value="ECO:0007669"/>
    <property type="project" value="TreeGrafter"/>
</dbReference>
<reference evidence="9" key="1">
    <citation type="submission" date="2016-11" db="EMBL/GenBank/DDBJ databases">
        <title>Complete genome sequence of Virgibacillus dokdonensis 21D, a halophilic bacterium isolated from the deep hypersaline anoxic basin Discovery in the Mediterranean Sea.</title>
        <authorList>
            <person name="Zeaiter Z."/>
            <person name="Booth J.M."/>
            <person name="Prosdocimi E.M."/>
            <person name="Mapelli F."/>
            <person name="Fusi M."/>
            <person name="Daffonchio D."/>
            <person name="Borin S."/>
            <person name="Crotti E."/>
        </authorList>
    </citation>
    <scope>NUCLEOTIDE SEQUENCE</scope>
    <source>
        <strain evidence="9">21D</strain>
    </source>
</reference>
<dbReference type="PANTHER" id="PTHR30457">
    <property type="entry name" value="5'-NUCLEOTIDASE SURE"/>
    <property type="match status" value="1"/>
</dbReference>
<protein>
    <recommendedName>
        <fullName evidence="7">5'-nucleotidase SurE</fullName>
        <ecNumber evidence="7">3.1.3.5</ecNumber>
    </recommendedName>
    <alternativeName>
        <fullName evidence="7">Nucleoside 5'-monophosphate phosphohydrolase</fullName>
    </alternativeName>
</protein>
<dbReference type="GO" id="GO:0046872">
    <property type="term" value="F:metal ion binding"/>
    <property type="evidence" value="ECO:0007669"/>
    <property type="project" value="UniProtKB-UniRule"/>
</dbReference>
<dbReference type="Proteomes" id="UP000256488">
    <property type="component" value="Unassembled WGS sequence"/>
</dbReference>
<dbReference type="EMBL" id="JAZHPM010000033">
    <property type="protein sequence ID" value="MEF2293523.1"/>
    <property type="molecule type" value="Genomic_DNA"/>
</dbReference>
<evidence type="ECO:0000256" key="3">
    <source>
        <dbReference type="ARBA" id="ARBA00022490"/>
    </source>
</evidence>
<comment type="cofactor">
    <cofactor evidence="7">
        <name>a divalent metal cation</name>
        <dbReference type="ChEBI" id="CHEBI:60240"/>
    </cofactor>
    <text evidence="7">Binds 1 divalent metal cation per subunit.</text>
</comment>
<keyword evidence="3 7" id="KW-0963">Cytoplasm</keyword>
<dbReference type="GO" id="GO:0005737">
    <property type="term" value="C:cytoplasm"/>
    <property type="evidence" value="ECO:0007669"/>
    <property type="project" value="UniProtKB-SubCell"/>
</dbReference>
<accession>A0A2K9IWZ9</accession>
<dbReference type="EMBL" id="NFZX01000029">
    <property type="protein sequence ID" value="RFA33971.1"/>
    <property type="molecule type" value="Genomic_DNA"/>
</dbReference>
<feature type="domain" description="Survival protein SurE-like phosphatase/nucleotidase" evidence="8">
    <location>
        <begin position="3"/>
        <end position="182"/>
    </location>
</feature>
<comment type="similarity">
    <text evidence="2 7">Belongs to the SurE nucleotidase family.</text>
</comment>
<evidence type="ECO:0000256" key="4">
    <source>
        <dbReference type="ARBA" id="ARBA00022723"/>
    </source>
</evidence>
<dbReference type="InterPro" id="IPR002828">
    <property type="entry name" value="SurE-like_Pase/nucleotidase"/>
</dbReference>
<evidence type="ECO:0000256" key="6">
    <source>
        <dbReference type="ARBA" id="ARBA00022801"/>
    </source>
</evidence>
<feature type="binding site" evidence="7">
    <location>
        <position position="39"/>
    </location>
    <ligand>
        <name>a divalent metal cation</name>
        <dbReference type="ChEBI" id="CHEBI:60240"/>
    </ligand>
</feature>
<dbReference type="AlphaFoldDB" id="A0A2K9IWZ9"/>
<feature type="binding site" evidence="7">
    <location>
        <position position="8"/>
    </location>
    <ligand>
        <name>a divalent metal cation</name>
        <dbReference type="ChEBI" id="CHEBI:60240"/>
    </ligand>
</feature>
<evidence type="ECO:0000259" key="8">
    <source>
        <dbReference type="Pfam" id="PF01975"/>
    </source>
</evidence>
<evidence type="ECO:0000313" key="10">
    <source>
        <dbReference type="EMBL" id="MEF2293523.1"/>
    </source>
</evidence>
<reference evidence="11 13" key="3">
    <citation type="submission" date="2017-05" db="EMBL/GenBank/DDBJ databases">
        <title>Virgibacillus sp. AK90 isolated from a saltern of Kakinada, India.</title>
        <authorList>
            <person name="Gupta V."/>
            <person name="Sidhu C."/>
            <person name="Korpole S."/>
            <person name="Pinnaka A.K."/>
        </authorList>
    </citation>
    <scope>NUCLEOTIDE SEQUENCE [LARGE SCALE GENOMIC DNA]</scope>
    <source>
        <strain evidence="11 13">AK90</strain>
    </source>
</reference>
<dbReference type="EC" id="3.1.3.5" evidence="7"/>
<dbReference type="STRING" id="302167.GCA_900166595_04003"/>
<dbReference type="NCBIfam" id="TIGR00087">
    <property type="entry name" value="surE"/>
    <property type="match status" value="1"/>
</dbReference>
<dbReference type="GO" id="GO:0008253">
    <property type="term" value="F:5'-nucleotidase activity"/>
    <property type="evidence" value="ECO:0007669"/>
    <property type="project" value="UniProtKB-UniRule"/>
</dbReference>
<evidence type="ECO:0000313" key="9">
    <source>
        <dbReference type="EMBL" id="AUJ24207.1"/>
    </source>
</evidence>
<dbReference type="NCBIfam" id="NF001490">
    <property type="entry name" value="PRK00346.1-4"/>
    <property type="match status" value="1"/>
</dbReference>
<dbReference type="EMBL" id="CP018622">
    <property type="protein sequence ID" value="AUJ24207.1"/>
    <property type="molecule type" value="Genomic_DNA"/>
</dbReference>
<dbReference type="SUPFAM" id="SSF64167">
    <property type="entry name" value="SurE-like"/>
    <property type="match status" value="1"/>
</dbReference>
<comment type="catalytic activity">
    <reaction evidence="1 7">
        <text>a ribonucleoside 5'-phosphate + H2O = a ribonucleoside + phosphate</text>
        <dbReference type="Rhea" id="RHEA:12484"/>
        <dbReference type="ChEBI" id="CHEBI:15377"/>
        <dbReference type="ChEBI" id="CHEBI:18254"/>
        <dbReference type="ChEBI" id="CHEBI:43474"/>
        <dbReference type="ChEBI" id="CHEBI:58043"/>
        <dbReference type="EC" id="3.1.3.5"/>
    </reaction>
</comment>
<comment type="subcellular location">
    <subcellularLocation>
        <location evidence="7">Cytoplasm</location>
    </subcellularLocation>
</comment>
<evidence type="ECO:0000313" key="13">
    <source>
        <dbReference type="Proteomes" id="UP000256488"/>
    </source>
</evidence>
<evidence type="ECO:0000313" key="11">
    <source>
        <dbReference type="EMBL" id="RFA33971.1"/>
    </source>
</evidence>
<dbReference type="Proteomes" id="UP000234237">
    <property type="component" value="Chromosome"/>
</dbReference>
<dbReference type="RefSeq" id="WP_101932939.1">
    <property type="nucleotide sequence ID" value="NZ_CP018622.1"/>
</dbReference>
<comment type="function">
    <text evidence="7">Nucleotidase that shows phosphatase activity on nucleoside 5'-monophosphates.</text>
</comment>
<name>A0A2K9IWZ9_9BACI</name>
<keyword evidence="4 7" id="KW-0479">Metal-binding</keyword>
<evidence type="ECO:0000313" key="12">
    <source>
        <dbReference type="Proteomes" id="UP000234237"/>
    </source>
</evidence>
<gene>
    <name evidence="7 9" type="primary">surE</name>
    <name evidence="9" type="ORF">A21D_01095</name>
    <name evidence="11" type="ORF">CAI16_13170</name>
    <name evidence="10" type="ORF">V2W34_16100</name>
</gene>
<dbReference type="KEGG" id="vpn:A21D_01095"/>
<evidence type="ECO:0000256" key="5">
    <source>
        <dbReference type="ARBA" id="ARBA00022741"/>
    </source>
</evidence>
<dbReference type="GO" id="GO:0004309">
    <property type="term" value="F:exopolyphosphatase activity"/>
    <property type="evidence" value="ECO:0007669"/>
    <property type="project" value="TreeGrafter"/>
</dbReference>
<accession>A0A3E0WP96</accession>
<evidence type="ECO:0000256" key="1">
    <source>
        <dbReference type="ARBA" id="ARBA00000815"/>
    </source>
</evidence>
<organism evidence="9 12">
    <name type="scientific">Virgibacillus dokdonensis</name>
    <dbReference type="NCBI Taxonomy" id="302167"/>
    <lineage>
        <taxon>Bacteria</taxon>
        <taxon>Bacillati</taxon>
        <taxon>Bacillota</taxon>
        <taxon>Bacilli</taxon>
        <taxon>Bacillales</taxon>
        <taxon>Bacillaceae</taxon>
        <taxon>Virgibacillus</taxon>
    </lineage>
</organism>
<dbReference type="Proteomes" id="UP001356080">
    <property type="component" value="Unassembled WGS sequence"/>
</dbReference>
<keyword evidence="5 7" id="KW-0547">Nucleotide-binding</keyword>
<dbReference type="Gene3D" id="3.40.1210.10">
    <property type="entry name" value="Survival protein SurE-like phosphatase/nucleotidase"/>
    <property type="match status" value="1"/>
</dbReference>
<proteinExistence type="inferred from homology"/>
<dbReference type="InterPro" id="IPR036523">
    <property type="entry name" value="SurE-like_sf"/>
</dbReference>
<dbReference type="PANTHER" id="PTHR30457:SF12">
    <property type="entry name" value="5'_3'-NUCLEOTIDASE SURE"/>
    <property type="match status" value="1"/>
</dbReference>
<dbReference type="GO" id="GO:0000166">
    <property type="term" value="F:nucleotide binding"/>
    <property type="evidence" value="ECO:0007669"/>
    <property type="project" value="UniProtKB-KW"/>
</dbReference>
<keyword evidence="6 7" id="KW-0378">Hydrolase</keyword>
<reference evidence="12" key="2">
    <citation type="submission" date="2016-11" db="EMBL/GenBank/DDBJ databases">
        <title>Complete genome sequence of Virgibacillus pantothenticus 21D, a halophilic bacterium isolated from the deep hypersaline anoxic basin Discovery in the Mediterranean Sea.</title>
        <authorList>
            <person name="Zeaiter Z."/>
            <person name="Booth J.M."/>
            <person name="Prosdocimi E.M."/>
            <person name="Mapelli F."/>
            <person name="Fusi M."/>
            <person name="Daffonchio D."/>
            <person name="Borin S."/>
            <person name="Crotti E."/>
        </authorList>
    </citation>
    <scope>NUCLEOTIDE SEQUENCE [LARGE SCALE GENOMIC DNA]</scope>
    <source>
        <strain evidence="12">21D</strain>
    </source>
</reference>